<feature type="compositionally biased region" description="Polar residues" evidence="5">
    <location>
        <begin position="45"/>
        <end position="55"/>
    </location>
</feature>
<dbReference type="InterPro" id="IPR046357">
    <property type="entry name" value="PPIase_dom_sf"/>
</dbReference>
<dbReference type="PROSITE" id="PS50059">
    <property type="entry name" value="FKBP_PPIASE"/>
    <property type="match status" value="1"/>
</dbReference>
<comment type="catalytic activity">
    <reaction evidence="3">
        <text>[protein]-peptidylproline (omega=180) = [protein]-peptidylproline (omega=0)</text>
        <dbReference type="Rhea" id="RHEA:16237"/>
        <dbReference type="Rhea" id="RHEA-COMP:10747"/>
        <dbReference type="Rhea" id="RHEA-COMP:10748"/>
        <dbReference type="ChEBI" id="CHEBI:83833"/>
        <dbReference type="ChEBI" id="CHEBI:83834"/>
        <dbReference type="EC" id="5.2.1.8"/>
    </reaction>
</comment>
<keyword evidence="6" id="KW-1133">Transmembrane helix</keyword>
<comment type="caution">
    <text evidence="8">The sequence shown here is derived from an EMBL/GenBank/DDBJ whole genome shotgun (WGS) entry which is preliminary data.</text>
</comment>
<dbReference type="AlphaFoldDB" id="A0AAE1E1S5"/>
<feature type="transmembrane region" description="Helical" evidence="6">
    <location>
        <begin position="370"/>
        <end position="392"/>
    </location>
</feature>
<dbReference type="GO" id="GO:0003755">
    <property type="term" value="F:peptidyl-prolyl cis-trans isomerase activity"/>
    <property type="evidence" value="ECO:0007669"/>
    <property type="project" value="UniProtKB-KW"/>
</dbReference>
<dbReference type="InterPro" id="IPR011990">
    <property type="entry name" value="TPR-like_helical_dom_sf"/>
</dbReference>
<dbReference type="InterPro" id="IPR019734">
    <property type="entry name" value="TPR_rpt"/>
</dbReference>
<dbReference type="PROSITE" id="PS50005">
    <property type="entry name" value="TPR"/>
    <property type="match status" value="1"/>
</dbReference>
<dbReference type="EC" id="5.2.1.8" evidence="3"/>
<sequence length="397" mass="43378">MPDLTWPEKNSSDTTNITSSESHDTGFGSDIVGDAPSPTEDSKSISESIGQNEAESSAAEDDIVENKEEPEVDMDILGNGMLVKKIIIPGKGVTTRPKNGDSVTLMVDGVLEDGTHVDTGEITFILNDGDVIIALDLAVALMEMGERCELKTAPRYAYGDQGRDPDIPKEANIVYTLEILKIEPAVEPSLMAYDQRLKFGEAKRERGNYLYGRGDFSGAISSYGKATKLLDDPELNAGLDEASRALLADTWVKCYNNMAACQLKIDALDAAIRSCEKVIATQADNVKALFRLGKAYGAKGDVDLAISYLGKAIKLDPESKMLHQEMLKLSRRKTKETATEKELYQRMLGIKPGENSFEGKKKHANTSNMFTKWTLLGGTVAAVIASVGWTWYRTSWS</sequence>
<dbReference type="SUPFAM" id="SSF48452">
    <property type="entry name" value="TPR-like"/>
    <property type="match status" value="1"/>
</dbReference>
<dbReference type="GO" id="GO:0012505">
    <property type="term" value="C:endomembrane system"/>
    <property type="evidence" value="ECO:0007669"/>
    <property type="project" value="TreeGrafter"/>
</dbReference>
<dbReference type="SUPFAM" id="SSF54534">
    <property type="entry name" value="FKBP-like"/>
    <property type="match status" value="1"/>
</dbReference>
<keyword evidence="2 4" id="KW-0802">TPR repeat</keyword>
<dbReference type="InterPro" id="IPR001179">
    <property type="entry name" value="PPIase_FKBP_dom"/>
</dbReference>
<dbReference type="PROSITE" id="PS50293">
    <property type="entry name" value="TPR_REGION"/>
    <property type="match status" value="1"/>
</dbReference>
<dbReference type="EMBL" id="JAWDGP010001483">
    <property type="protein sequence ID" value="KAK3791161.1"/>
    <property type="molecule type" value="Genomic_DNA"/>
</dbReference>
<name>A0AAE1E1S5_9GAST</name>
<accession>A0AAE1E1S5</accession>
<evidence type="ECO:0000256" key="1">
    <source>
        <dbReference type="ARBA" id="ARBA00022737"/>
    </source>
</evidence>
<dbReference type="GO" id="GO:0016020">
    <property type="term" value="C:membrane"/>
    <property type="evidence" value="ECO:0007669"/>
    <property type="project" value="TreeGrafter"/>
</dbReference>
<proteinExistence type="predicted"/>
<feature type="repeat" description="TPR" evidence="4">
    <location>
        <begin position="286"/>
        <end position="319"/>
    </location>
</feature>
<evidence type="ECO:0000256" key="5">
    <source>
        <dbReference type="SAM" id="MobiDB-lite"/>
    </source>
</evidence>
<evidence type="ECO:0000256" key="3">
    <source>
        <dbReference type="PROSITE-ProRule" id="PRU00277"/>
    </source>
</evidence>
<dbReference type="Pfam" id="PF00254">
    <property type="entry name" value="FKBP_C"/>
    <property type="match status" value="1"/>
</dbReference>
<dbReference type="GO" id="GO:0005829">
    <property type="term" value="C:cytosol"/>
    <property type="evidence" value="ECO:0007669"/>
    <property type="project" value="TreeGrafter"/>
</dbReference>
<evidence type="ECO:0000256" key="2">
    <source>
        <dbReference type="ARBA" id="ARBA00022803"/>
    </source>
</evidence>
<keyword evidence="3" id="KW-0413">Isomerase</keyword>
<organism evidence="8 9">
    <name type="scientific">Elysia crispata</name>
    <name type="common">lettuce slug</name>
    <dbReference type="NCBI Taxonomy" id="231223"/>
    <lineage>
        <taxon>Eukaryota</taxon>
        <taxon>Metazoa</taxon>
        <taxon>Spiralia</taxon>
        <taxon>Lophotrochozoa</taxon>
        <taxon>Mollusca</taxon>
        <taxon>Gastropoda</taxon>
        <taxon>Heterobranchia</taxon>
        <taxon>Euthyneura</taxon>
        <taxon>Panpulmonata</taxon>
        <taxon>Sacoglossa</taxon>
        <taxon>Placobranchoidea</taxon>
        <taxon>Plakobranchidae</taxon>
        <taxon>Elysia</taxon>
    </lineage>
</organism>
<keyword evidence="3" id="KW-0697">Rotamase</keyword>
<dbReference type="Gene3D" id="1.25.40.10">
    <property type="entry name" value="Tetratricopeptide repeat domain"/>
    <property type="match status" value="1"/>
</dbReference>
<feature type="region of interest" description="Disordered" evidence="5">
    <location>
        <begin position="1"/>
        <end position="66"/>
    </location>
</feature>
<gene>
    <name evidence="8" type="ORF">RRG08_025016</name>
</gene>
<protein>
    <recommendedName>
        <fullName evidence="3">peptidylprolyl isomerase</fullName>
        <ecNumber evidence="3">5.2.1.8</ecNumber>
    </recommendedName>
</protein>
<keyword evidence="1" id="KW-0677">Repeat</keyword>
<keyword evidence="9" id="KW-1185">Reference proteome</keyword>
<evidence type="ECO:0000313" key="9">
    <source>
        <dbReference type="Proteomes" id="UP001283361"/>
    </source>
</evidence>
<dbReference type="Proteomes" id="UP001283361">
    <property type="component" value="Unassembled WGS sequence"/>
</dbReference>
<keyword evidence="6" id="KW-0812">Transmembrane</keyword>
<evidence type="ECO:0000256" key="4">
    <source>
        <dbReference type="PROSITE-ProRule" id="PRU00339"/>
    </source>
</evidence>
<dbReference type="PANTHER" id="PTHR46512:SF1">
    <property type="entry name" value="PEPTIDYLPROLYL ISOMERASE"/>
    <property type="match status" value="1"/>
</dbReference>
<dbReference type="GO" id="GO:0043066">
    <property type="term" value="P:negative regulation of apoptotic process"/>
    <property type="evidence" value="ECO:0007669"/>
    <property type="project" value="TreeGrafter"/>
</dbReference>
<evidence type="ECO:0000313" key="8">
    <source>
        <dbReference type="EMBL" id="KAK3791161.1"/>
    </source>
</evidence>
<reference evidence="8" key="1">
    <citation type="journal article" date="2023" name="G3 (Bethesda)">
        <title>A reference genome for the long-term kleptoplast-retaining sea slug Elysia crispata morphotype clarki.</title>
        <authorList>
            <person name="Eastman K.E."/>
            <person name="Pendleton A.L."/>
            <person name="Shaikh M.A."/>
            <person name="Suttiyut T."/>
            <person name="Ogas R."/>
            <person name="Tomko P."/>
            <person name="Gavelis G."/>
            <person name="Widhalm J.R."/>
            <person name="Wisecaver J.H."/>
        </authorList>
    </citation>
    <scope>NUCLEOTIDE SEQUENCE</scope>
    <source>
        <strain evidence="8">ECLA1</strain>
    </source>
</reference>
<dbReference type="Gene3D" id="3.10.50.40">
    <property type="match status" value="1"/>
</dbReference>
<dbReference type="SMART" id="SM00028">
    <property type="entry name" value="TPR"/>
    <property type="match status" value="3"/>
</dbReference>
<evidence type="ECO:0000259" key="7">
    <source>
        <dbReference type="PROSITE" id="PS50059"/>
    </source>
</evidence>
<keyword evidence="6" id="KW-0472">Membrane</keyword>
<dbReference type="GO" id="GO:0005740">
    <property type="term" value="C:mitochondrial envelope"/>
    <property type="evidence" value="ECO:0007669"/>
    <property type="project" value="TreeGrafter"/>
</dbReference>
<evidence type="ECO:0000256" key="6">
    <source>
        <dbReference type="SAM" id="Phobius"/>
    </source>
</evidence>
<dbReference type="Pfam" id="PF00515">
    <property type="entry name" value="TPR_1"/>
    <property type="match status" value="1"/>
</dbReference>
<dbReference type="InterPro" id="IPR050754">
    <property type="entry name" value="FKBP4/5/8-like"/>
</dbReference>
<dbReference type="GO" id="GO:0044183">
    <property type="term" value="F:protein folding chaperone"/>
    <property type="evidence" value="ECO:0007669"/>
    <property type="project" value="TreeGrafter"/>
</dbReference>
<feature type="compositionally biased region" description="Polar residues" evidence="5">
    <location>
        <begin position="8"/>
        <end position="20"/>
    </location>
</feature>
<feature type="domain" description="PPIase FKBP-type" evidence="7">
    <location>
        <begin position="100"/>
        <end position="183"/>
    </location>
</feature>
<dbReference type="PANTHER" id="PTHR46512">
    <property type="entry name" value="PEPTIDYLPROLYL ISOMERASE"/>
    <property type="match status" value="1"/>
</dbReference>